<sequence length="170" mass="18991">MCDGWLGRGRRTCHHPRKQACLYGRLRRRTTRTDAELDELDELDELERQHERNAQWAGALTEAVERFASGGPLAELLGKVDHYAQFVWALMGREEGVILPAAQRYLTEADWDKINAAYGSANPVAAPGMRAGGHEERQFDTLLAFIADLPDADCVARICSRAGNVSMRHS</sequence>
<comment type="caution">
    <text evidence="1">The sequence shown here is derived from an EMBL/GenBank/DDBJ whole genome shotgun (WGS) entry which is preliminary data.</text>
</comment>
<evidence type="ECO:0000313" key="3">
    <source>
        <dbReference type="Proteomes" id="UP000256862"/>
    </source>
</evidence>
<dbReference type="EMBL" id="OGUS01000084">
    <property type="protein sequence ID" value="SPC07710.1"/>
    <property type="molecule type" value="Genomic_DNA"/>
</dbReference>
<dbReference type="Gene3D" id="1.20.120.520">
    <property type="entry name" value="nmb1532 protein domain like"/>
    <property type="match status" value="1"/>
</dbReference>
<dbReference type="AlphaFoldDB" id="A0A375FQZ0"/>
<organism evidence="1 3">
    <name type="scientific">Cupriavidus oxalaticus</name>
    <dbReference type="NCBI Taxonomy" id="96344"/>
    <lineage>
        <taxon>Bacteria</taxon>
        <taxon>Pseudomonadati</taxon>
        <taxon>Pseudomonadota</taxon>
        <taxon>Betaproteobacteria</taxon>
        <taxon>Burkholderiales</taxon>
        <taxon>Burkholderiaceae</taxon>
        <taxon>Cupriavidus</taxon>
    </lineage>
</organism>
<name>A0A375FQZ0_9BURK</name>
<dbReference type="RefSeq" id="WP_063239280.1">
    <property type="nucleotide sequence ID" value="NZ_CP069809.1"/>
</dbReference>
<geneLocation type="plasmid" evidence="3">
    <name>co2235_mp</name>
</geneLocation>
<reference evidence="1 3" key="2">
    <citation type="submission" date="2018-01" db="EMBL/GenBank/DDBJ databases">
        <authorList>
            <person name="Clerissi C."/>
        </authorList>
    </citation>
    <scope>NUCLEOTIDE SEQUENCE</scope>
    <source>
        <strain evidence="1">Cupriavidus oxalaticus LMG 2235</strain>
        <plasmid evidence="3">co2235_mp</plasmid>
    </source>
</reference>
<proteinExistence type="predicted"/>
<dbReference type="GeneID" id="303489124"/>
<accession>A0A375FQZ0</accession>
<protein>
    <submittedName>
        <fullName evidence="1">UspA</fullName>
    </submittedName>
</protein>
<reference evidence="3" key="1">
    <citation type="submission" date="2018-01" db="EMBL/GenBank/DDBJ databases">
        <authorList>
            <person name="Gaut B.S."/>
            <person name="Morton B.R."/>
            <person name="Clegg M.T."/>
            <person name="Duvall M.R."/>
        </authorList>
    </citation>
    <scope>NUCLEOTIDE SEQUENCE [LARGE SCALE GENOMIC DNA]</scope>
</reference>
<evidence type="ECO:0000313" key="1">
    <source>
        <dbReference type="EMBL" id="SPC07710.1"/>
    </source>
</evidence>
<gene>
    <name evidence="2" type="ORF">CO2235_MP80338</name>
    <name evidence="1" type="ORF">CO2235_U770152</name>
</gene>
<evidence type="ECO:0000313" key="2">
    <source>
        <dbReference type="EMBL" id="SPC24458.1"/>
    </source>
</evidence>
<dbReference type="Proteomes" id="UP000256862">
    <property type="component" value="Plasmid CO2235_mp"/>
</dbReference>
<dbReference type="EMBL" id="OGUS01000143">
    <property type="protein sequence ID" value="SPC24458.1"/>
    <property type="molecule type" value="Genomic_DNA"/>
</dbReference>